<dbReference type="PANTHER" id="PTHR46825:SF9">
    <property type="entry name" value="BETA-LACTAMASE-RELATED DOMAIN-CONTAINING PROTEIN"/>
    <property type="match status" value="1"/>
</dbReference>
<dbReference type="EMBL" id="BAAAGG010000020">
    <property type="protein sequence ID" value="GAA0761131.1"/>
    <property type="molecule type" value="Genomic_DNA"/>
</dbReference>
<organism evidence="2 3">
    <name type="scientific">Psychroflexus lacisalsi</name>
    <dbReference type="NCBI Taxonomy" id="503928"/>
    <lineage>
        <taxon>Bacteria</taxon>
        <taxon>Pseudomonadati</taxon>
        <taxon>Bacteroidota</taxon>
        <taxon>Flavobacteriia</taxon>
        <taxon>Flavobacteriales</taxon>
        <taxon>Flavobacteriaceae</taxon>
        <taxon>Psychroflexus</taxon>
    </lineage>
</organism>
<comment type="caution">
    <text evidence="2">The sequence shown here is derived from an EMBL/GenBank/DDBJ whole genome shotgun (WGS) entry which is preliminary data.</text>
</comment>
<dbReference type="InterPro" id="IPR012338">
    <property type="entry name" value="Beta-lactam/transpept-like"/>
</dbReference>
<keyword evidence="3" id="KW-1185">Reference proteome</keyword>
<evidence type="ECO:0000259" key="1">
    <source>
        <dbReference type="Pfam" id="PF00144"/>
    </source>
</evidence>
<dbReference type="InterPro" id="IPR001466">
    <property type="entry name" value="Beta-lactam-related"/>
</dbReference>
<reference evidence="2 3" key="1">
    <citation type="journal article" date="2019" name="Int. J. Syst. Evol. Microbiol.">
        <title>The Global Catalogue of Microorganisms (GCM) 10K type strain sequencing project: providing services to taxonomists for standard genome sequencing and annotation.</title>
        <authorList>
            <consortium name="The Broad Institute Genomics Platform"/>
            <consortium name="The Broad Institute Genome Sequencing Center for Infectious Disease"/>
            <person name="Wu L."/>
            <person name="Ma J."/>
        </authorList>
    </citation>
    <scope>NUCLEOTIDE SEQUENCE [LARGE SCALE GENOMIC DNA]</scope>
    <source>
        <strain evidence="2 3">JCM 16231</strain>
    </source>
</reference>
<gene>
    <name evidence="2" type="ORF">GCM10009433_20200</name>
</gene>
<dbReference type="InterPro" id="IPR050491">
    <property type="entry name" value="AmpC-like"/>
</dbReference>
<dbReference type="SUPFAM" id="SSF56601">
    <property type="entry name" value="beta-lactamase/transpeptidase-like"/>
    <property type="match status" value="1"/>
</dbReference>
<dbReference type="Gene3D" id="3.40.710.10">
    <property type="entry name" value="DD-peptidase/beta-lactamase superfamily"/>
    <property type="match status" value="1"/>
</dbReference>
<name>A0ABN1KB85_9FLAO</name>
<feature type="domain" description="Beta-lactamase-related" evidence="1">
    <location>
        <begin position="4"/>
        <end position="179"/>
    </location>
</feature>
<dbReference type="PANTHER" id="PTHR46825">
    <property type="entry name" value="D-ALANYL-D-ALANINE-CARBOXYPEPTIDASE/ENDOPEPTIDASE AMPH"/>
    <property type="match status" value="1"/>
</dbReference>
<evidence type="ECO:0000313" key="2">
    <source>
        <dbReference type="EMBL" id="GAA0761131.1"/>
    </source>
</evidence>
<sequence length="204" mass="23163">MNEIKSQGVAFEPGDSLSYSNSAYFLLARILENKYEKSFKLIIDEEIVQPLNLKNTFAIDEKSKPKNQAKSYKKENEDWVEIKEFYFPNASGTGDIFSTPFDMNTFLTALFNGKIIKEESLEMMLPESKVPFGKGLMQVPFYNHKGYGHGGDTFGSHSVAGYFPEDKLAITYIINGEQYSTNAFALDLLSIIYDRDYTLPVFGF</sequence>
<accession>A0ABN1KB85</accession>
<dbReference type="Pfam" id="PF00144">
    <property type="entry name" value="Beta-lactamase"/>
    <property type="match status" value="1"/>
</dbReference>
<dbReference type="Proteomes" id="UP001500185">
    <property type="component" value="Unassembled WGS sequence"/>
</dbReference>
<proteinExistence type="predicted"/>
<protein>
    <recommendedName>
        <fullName evidence="1">Beta-lactamase-related domain-containing protein</fullName>
    </recommendedName>
</protein>
<evidence type="ECO:0000313" key="3">
    <source>
        <dbReference type="Proteomes" id="UP001500185"/>
    </source>
</evidence>